<dbReference type="Gene3D" id="1.10.340.70">
    <property type="match status" value="1"/>
</dbReference>
<keyword evidence="6" id="KW-0378">Hydrolase</keyword>
<dbReference type="CDD" id="cd00303">
    <property type="entry name" value="retropepsin_like"/>
    <property type="match status" value="1"/>
</dbReference>
<keyword evidence="3" id="KW-0548">Nucleotidyltransferase</keyword>
<evidence type="ECO:0000313" key="12">
    <source>
        <dbReference type="Proteomes" id="UP000265515"/>
    </source>
</evidence>
<evidence type="ECO:0000256" key="1">
    <source>
        <dbReference type="ARBA" id="ARBA00012493"/>
    </source>
</evidence>
<dbReference type="Gramene" id="GBG73832">
    <property type="protein sequence ID" value="GBG73832"/>
    <property type="gene ID" value="CBR_g17170"/>
</dbReference>
<evidence type="ECO:0000256" key="6">
    <source>
        <dbReference type="ARBA" id="ARBA00022801"/>
    </source>
</evidence>
<evidence type="ECO:0000256" key="8">
    <source>
        <dbReference type="PROSITE-ProRule" id="PRU00047"/>
    </source>
</evidence>
<dbReference type="PANTHER" id="PTHR37984:SF5">
    <property type="entry name" value="PROTEIN NYNRIN-LIKE"/>
    <property type="match status" value="1"/>
</dbReference>
<feature type="region of interest" description="Disordered" evidence="9">
    <location>
        <begin position="1957"/>
        <end position="2122"/>
    </location>
</feature>
<dbReference type="Gene3D" id="2.40.70.10">
    <property type="entry name" value="Acid Proteases"/>
    <property type="match status" value="1"/>
</dbReference>
<dbReference type="FunFam" id="3.10.20.370:FF:000001">
    <property type="entry name" value="Retrovirus-related Pol polyprotein from transposon 17.6-like protein"/>
    <property type="match status" value="1"/>
</dbReference>
<dbReference type="PROSITE" id="PS50158">
    <property type="entry name" value="ZF_CCHC"/>
    <property type="match status" value="2"/>
</dbReference>
<keyword evidence="8" id="KW-0863">Zinc-finger</keyword>
<dbReference type="SUPFAM" id="SSF50630">
    <property type="entry name" value="Acid proteases"/>
    <property type="match status" value="1"/>
</dbReference>
<dbReference type="InterPro" id="IPR043128">
    <property type="entry name" value="Rev_trsase/Diguanyl_cyclase"/>
</dbReference>
<dbReference type="GO" id="GO:0016787">
    <property type="term" value="F:hydrolase activity"/>
    <property type="evidence" value="ECO:0007669"/>
    <property type="project" value="UniProtKB-KW"/>
</dbReference>
<dbReference type="InterPro" id="IPR041588">
    <property type="entry name" value="Integrase_H2C2"/>
</dbReference>
<evidence type="ECO:0000259" key="10">
    <source>
        <dbReference type="PROSITE" id="PS50158"/>
    </source>
</evidence>
<feature type="compositionally biased region" description="Polar residues" evidence="9">
    <location>
        <begin position="662"/>
        <end position="681"/>
    </location>
</feature>
<dbReference type="InterPro" id="IPR036875">
    <property type="entry name" value="Znf_CCHC_sf"/>
</dbReference>
<dbReference type="GO" id="GO:0004519">
    <property type="term" value="F:endonuclease activity"/>
    <property type="evidence" value="ECO:0007669"/>
    <property type="project" value="UniProtKB-KW"/>
</dbReference>
<feature type="compositionally biased region" description="Gly residues" evidence="9">
    <location>
        <begin position="389"/>
        <end position="447"/>
    </location>
</feature>
<feature type="compositionally biased region" description="Low complexity" evidence="9">
    <location>
        <begin position="2317"/>
        <end position="2332"/>
    </location>
</feature>
<comment type="caution">
    <text evidence="11">The sequence shown here is derived from an EMBL/GenBank/DDBJ whole genome shotgun (WGS) entry which is preliminary data.</text>
</comment>
<dbReference type="Pfam" id="PF13975">
    <property type="entry name" value="gag-asp_proteas"/>
    <property type="match status" value="1"/>
</dbReference>
<proteinExistence type="predicted"/>
<dbReference type="EMBL" id="BFEA01000190">
    <property type="protein sequence ID" value="GBG73832.1"/>
    <property type="molecule type" value="Genomic_DNA"/>
</dbReference>
<evidence type="ECO:0000256" key="9">
    <source>
        <dbReference type="SAM" id="MobiDB-lite"/>
    </source>
</evidence>
<dbReference type="PANTHER" id="PTHR37984">
    <property type="entry name" value="PROTEIN CBG26694"/>
    <property type="match status" value="1"/>
</dbReference>
<feature type="domain" description="CCHC-type" evidence="10">
    <location>
        <begin position="2374"/>
        <end position="2389"/>
    </location>
</feature>
<dbReference type="Pfam" id="PF17917">
    <property type="entry name" value="RT_RNaseH"/>
    <property type="match status" value="1"/>
</dbReference>
<dbReference type="Pfam" id="PF00078">
    <property type="entry name" value="RVT_1"/>
    <property type="match status" value="1"/>
</dbReference>
<gene>
    <name evidence="11" type="ORF">CBR_g17170</name>
</gene>
<feature type="compositionally biased region" description="Acidic residues" evidence="9">
    <location>
        <begin position="702"/>
        <end position="714"/>
    </location>
</feature>
<feature type="compositionally biased region" description="Basic and acidic residues" evidence="9">
    <location>
        <begin position="1809"/>
        <end position="1824"/>
    </location>
</feature>
<evidence type="ECO:0000313" key="11">
    <source>
        <dbReference type="EMBL" id="GBG73832.1"/>
    </source>
</evidence>
<accession>A0A388KV15</accession>
<feature type="region of interest" description="Disordered" evidence="9">
    <location>
        <begin position="2257"/>
        <end position="2332"/>
    </location>
</feature>
<dbReference type="GO" id="GO:0003964">
    <property type="term" value="F:RNA-directed DNA polymerase activity"/>
    <property type="evidence" value="ECO:0007669"/>
    <property type="project" value="UniProtKB-KW"/>
</dbReference>
<evidence type="ECO:0000256" key="2">
    <source>
        <dbReference type="ARBA" id="ARBA00022679"/>
    </source>
</evidence>
<feature type="region of interest" description="Disordered" evidence="9">
    <location>
        <begin position="622"/>
        <end position="748"/>
    </location>
</feature>
<keyword evidence="2" id="KW-0808">Transferase</keyword>
<feature type="region of interest" description="Disordered" evidence="9">
    <location>
        <begin position="354"/>
        <end position="449"/>
    </location>
</feature>
<keyword evidence="5" id="KW-0255">Endonuclease</keyword>
<dbReference type="Proteomes" id="UP000265515">
    <property type="component" value="Unassembled WGS sequence"/>
</dbReference>
<dbReference type="InterPro" id="IPR000477">
    <property type="entry name" value="RT_dom"/>
</dbReference>
<dbReference type="CDD" id="cd01647">
    <property type="entry name" value="RT_LTR"/>
    <property type="match status" value="1"/>
</dbReference>
<feature type="compositionally biased region" description="Basic and acidic residues" evidence="9">
    <location>
        <begin position="1854"/>
        <end position="1878"/>
    </location>
</feature>
<evidence type="ECO:0000256" key="5">
    <source>
        <dbReference type="ARBA" id="ARBA00022759"/>
    </source>
</evidence>
<dbReference type="InterPro" id="IPR043502">
    <property type="entry name" value="DNA/RNA_pol_sf"/>
</dbReference>
<dbReference type="SUPFAM" id="SSF57756">
    <property type="entry name" value="Retrovirus zinc finger-like domains"/>
    <property type="match status" value="2"/>
</dbReference>
<evidence type="ECO:0000256" key="3">
    <source>
        <dbReference type="ARBA" id="ARBA00022695"/>
    </source>
</evidence>
<keyword evidence="8" id="KW-0479">Metal-binding</keyword>
<reference evidence="11 12" key="1">
    <citation type="journal article" date="2018" name="Cell">
        <title>The Chara Genome: Secondary Complexity and Implications for Plant Terrestrialization.</title>
        <authorList>
            <person name="Nishiyama T."/>
            <person name="Sakayama H."/>
            <person name="Vries J.D."/>
            <person name="Buschmann H."/>
            <person name="Saint-Marcoux D."/>
            <person name="Ullrich K.K."/>
            <person name="Haas F.B."/>
            <person name="Vanderstraeten L."/>
            <person name="Becker D."/>
            <person name="Lang D."/>
            <person name="Vosolsobe S."/>
            <person name="Rombauts S."/>
            <person name="Wilhelmsson P.K.I."/>
            <person name="Janitza P."/>
            <person name="Kern R."/>
            <person name="Heyl A."/>
            <person name="Rumpler F."/>
            <person name="Villalobos L.I.A.C."/>
            <person name="Clay J.M."/>
            <person name="Skokan R."/>
            <person name="Toyoda A."/>
            <person name="Suzuki Y."/>
            <person name="Kagoshima H."/>
            <person name="Schijlen E."/>
            <person name="Tajeshwar N."/>
            <person name="Catarino B."/>
            <person name="Hetherington A.J."/>
            <person name="Saltykova A."/>
            <person name="Bonnot C."/>
            <person name="Breuninger H."/>
            <person name="Symeonidi A."/>
            <person name="Radhakrishnan G.V."/>
            <person name="Van Nieuwerburgh F."/>
            <person name="Deforce D."/>
            <person name="Chang C."/>
            <person name="Karol K.G."/>
            <person name="Hedrich R."/>
            <person name="Ulvskov P."/>
            <person name="Glockner G."/>
            <person name="Delwiche C.F."/>
            <person name="Petrasek J."/>
            <person name="Van de Peer Y."/>
            <person name="Friml J."/>
            <person name="Beilby M."/>
            <person name="Dolan L."/>
            <person name="Kohara Y."/>
            <person name="Sugano S."/>
            <person name="Fujiyama A."/>
            <person name="Delaux P.-M."/>
            <person name="Quint M."/>
            <person name="TheiBen G."/>
            <person name="Hagemann M."/>
            <person name="Harholt J."/>
            <person name="Dunand C."/>
            <person name="Zachgo S."/>
            <person name="Langdale J."/>
            <person name="Maumus F."/>
            <person name="Straeten D.V.D."/>
            <person name="Gould S.B."/>
            <person name="Rensing S.A."/>
        </authorList>
    </citation>
    <scope>NUCLEOTIDE SEQUENCE [LARGE SCALE GENOMIC DNA]</scope>
    <source>
        <strain evidence="11 12">S276</strain>
    </source>
</reference>
<dbReference type="GO" id="GO:0003676">
    <property type="term" value="F:nucleic acid binding"/>
    <property type="evidence" value="ECO:0007669"/>
    <property type="project" value="InterPro"/>
</dbReference>
<feature type="compositionally biased region" description="Basic and acidic residues" evidence="9">
    <location>
        <begin position="715"/>
        <end position="727"/>
    </location>
</feature>
<keyword evidence="7" id="KW-0695">RNA-directed DNA polymerase</keyword>
<feature type="region of interest" description="Disordered" evidence="9">
    <location>
        <begin position="1788"/>
        <end position="1889"/>
    </location>
</feature>
<keyword evidence="12" id="KW-1185">Reference proteome</keyword>
<feature type="region of interest" description="Disordered" evidence="9">
    <location>
        <begin position="2415"/>
        <end position="2435"/>
    </location>
</feature>
<feature type="region of interest" description="Disordered" evidence="9">
    <location>
        <begin position="2160"/>
        <end position="2183"/>
    </location>
</feature>
<feature type="compositionally biased region" description="Basic and acidic residues" evidence="9">
    <location>
        <begin position="2163"/>
        <end position="2172"/>
    </location>
</feature>
<dbReference type="GO" id="GO:0008270">
    <property type="term" value="F:zinc ion binding"/>
    <property type="evidence" value="ECO:0007669"/>
    <property type="project" value="UniProtKB-KW"/>
</dbReference>
<dbReference type="InterPro" id="IPR001878">
    <property type="entry name" value="Znf_CCHC"/>
</dbReference>
<feature type="compositionally biased region" description="Basic and acidic residues" evidence="9">
    <location>
        <begin position="2110"/>
        <end position="2122"/>
    </location>
</feature>
<name>A0A388KV15_CHABU</name>
<dbReference type="InterPro" id="IPR041373">
    <property type="entry name" value="RT_RNaseH"/>
</dbReference>
<feature type="compositionally biased region" description="Basic and acidic residues" evidence="9">
    <location>
        <begin position="2291"/>
        <end position="2316"/>
    </location>
</feature>
<keyword evidence="4" id="KW-0540">Nuclease</keyword>
<feature type="compositionally biased region" description="Low complexity" evidence="9">
    <location>
        <begin position="622"/>
        <end position="636"/>
    </location>
</feature>
<keyword evidence="8" id="KW-0862">Zinc</keyword>
<sequence>MPEEMADGGRKLVTLDDLIDALDKRERAPSNIPKVETFHFKGERVSDWLDLTEQALVGLSDEVKLQRVLRYVLHTHHREVTKVVDAAGGSWAKFGDLMRRKSRLGDGLLTMADLEAMNKEDFSTIGAFVHEFKKKARKVHGISEEAQCATFLGLLTGSEATELTKYGEGSERLSWATIDKVVEEGSLDQVEQQQMRLQRRKRKERDATASGTQGVKKIVTDVLAALGYDSEAEIQKRGVLVAQGRASGAVHEEAGQEDYGGGETGSQVLTKAQRKQRNLLQGGQGSGKGQAPQAIAAPPPVAAAVPAPAGPSHMGPPPTCGHWVPHCQSAPWPSCNHYVSCGGSQAHAEHMVPCSGPSTSMGPSSYPATQSQPLAQPPPSQQASQASVAGGGGQGQGGQGNGGRGQGGRGGGDWGRGGNGGGRGGGWNGQGGQNQGGQGSQGGGQGYGRPRFDWRNVTCWHCGEVGHTVRFCQQRRDDELAGLISTCMDGDIYDQWGKHIDPKTPGGIRQEALRQAAARHPAAPTMFRIWQDRQDSGVRVEEIVGESEEVTQQLKAGTIKEEPIVVESNKEAQEAARESASTILKRMEDLLAKVGIYQERLRVMCGEAREWEMNLPEMMLYGSGPESPSGPQGCPSVATTGAGPRSGMTFIPPTSHGRAPQAAQTRGQSKTTTSQGPSQAPSWAPPRKDPEPERKKEVVEVREEEDEGDDEEDERLWQEEDRRAEQRAKKRGAQGGMESSLHDGVPKRKKYAVRLEEGFDVERMVDKLLEGHNDLMNLKGHSGVSTEAPGRAKRAALTEVRDQPSIAMVDTGAEMNIIRERDATMLGLEVDHSDHGVLHGANCKAIFCGTPSNVMVEIGRVRAQTCFFVMPDVDHPILLGRSFLCRTETLVFNRHEGTMILALSDPACGNYEIIKCRNTGPGSGRNRLNLGSFTFEESEYARRRLREEQEEEGVGEVLFLSLNDVNKAMEVVAAHDMADPEAIKALREQVLENPQVGEEELIYRLRGRKGDPAMAQARTTNKKCRPVPVLVTEDEEAYYERERGLIRRMRERTQAGPCRINNENEEGLIIGEPGFLSPQERTLMVSGAYAFNDDERGRLDVDQIPMIRIHTVPHESWNLRGARYPNPDEEKKVVDYLDGKMRTYVADYSSGPYASPWFCFIKPNGTLRWVQDLQRLNAVTVRDAGGLPNADALSESCAGRPIISLIDLYSGYDQFPVYPPNRPVMAMHTPRGLIHMNVAPQGWTNAVAMVQRHMIRAMQTVSPHITQPYIDDLAVKGPKEKEEDEVMPGVRRFVWKHVQDIDQVLGLLEEHNLTASGPKSKHCMREATILGFVCNEKGQGPDGKKTDKILEWPVPFQSITDVRSFLGTCGFWRSFVKDFATKTEHLRKLATEEKPFVVETDAGPTALGGVLIQADADGKERPLRFESRTLNTTERNYSQFKKETLAVLHCLRTFRNYIFGRKLILRVDPTALACSLKSYTPSDPTIARWLTYIWMFNLELERIPGDNNRADGLSRINWDGANQGSIEDAPQVDGFLDQEEDVRLRINEWSLRVPSCVTHPIWLAPRGYEQKEELVLKPFQEEDPWGNRDVGWMMRLALAGTHSLAEEVRTIEEGPTQVKEHEQRMGGMYLLTNTLLQGNFDQRGATNSKEGELLVPESQEDEFEEGEIREAFRAEEYDGIYRELGLLLSCEMRDKDASAKTQKMRHFYVVRDGHLLIKRQVGNPKRIVCGRNWQIDVIAALHDGIAGGHRGVSATCAKISELYHWDGMLTMVIKYCQSCVPCQQRSDFSKAAMQRGGRDTRPRQGPQRMEGRGEQHEPPRREPMLEFDDDNIELFLDHERHEPRVERRRRSKRPREPAPREAGLDRERRGAPTQREDEPAGPALAEESFPACGLRAVEFRRITSEELRPPSPLPSTQELDIPRETPFRSLATHLDVSQWEASRLGEGSVEPACYVPLEEPLDPEMETDTRGREEPQDPEMAAERPDPVRPQVGEVITVGDDTPPCSLVPGPAQRSWPEGIPEPGNEEIPESPPAATLMPEQEAEAEDQGVCEGAGMEAPPNLPSSTHVTRSPVIEEPVPAELPPVVPCASEGMRGEAMAPEGQGPRVRGTPRETREEKSTRVRVRLDEIHAKQAEMEAAGIEPTPPVEHCGLGMRVRGMRPARGHERQDRQARGRGVAVEVPRLAEPIEEAPLDAVEKESGAQELLMAMSTERRGSRLHELAAAMGIGTPQEGSQGLDAPEHAPRLGELRAELGSWAMGTDSGGPDSRRQQRQVVMSEPAAMRGSQPTGVCRDEAAMTESAHEEGPRELDTPERRPGSAAARGGEGAEAMGPGPQGHVGLPSCHEVATETMGTPSTFSSQGGKKKTARWHDTSCFWCKEGGHRAVNCPELLEDKAEGRVTEVDGKFYDRQGRIVERSPDGGRAQLYRQNHEELCK</sequence>
<dbReference type="Pfam" id="PF17921">
    <property type="entry name" value="Integrase_H2C2"/>
    <property type="match status" value="1"/>
</dbReference>
<protein>
    <recommendedName>
        <fullName evidence="1">RNA-directed DNA polymerase</fullName>
        <ecNumber evidence="1">2.7.7.49</ecNumber>
    </recommendedName>
</protein>
<organism evidence="11 12">
    <name type="scientific">Chara braunii</name>
    <name type="common">Braun's stonewort</name>
    <dbReference type="NCBI Taxonomy" id="69332"/>
    <lineage>
        <taxon>Eukaryota</taxon>
        <taxon>Viridiplantae</taxon>
        <taxon>Streptophyta</taxon>
        <taxon>Charophyceae</taxon>
        <taxon>Charales</taxon>
        <taxon>Characeae</taxon>
        <taxon>Chara</taxon>
    </lineage>
</organism>
<dbReference type="InterPro" id="IPR021109">
    <property type="entry name" value="Peptidase_aspartic_dom_sf"/>
</dbReference>
<dbReference type="Gene3D" id="3.10.10.10">
    <property type="entry name" value="HIV Type 1 Reverse Transcriptase, subunit A, domain 1"/>
    <property type="match status" value="1"/>
</dbReference>
<dbReference type="Gene3D" id="3.30.70.270">
    <property type="match status" value="2"/>
</dbReference>
<feature type="compositionally biased region" description="Basic and acidic residues" evidence="9">
    <location>
        <begin position="686"/>
        <end position="701"/>
    </location>
</feature>
<feature type="compositionally biased region" description="Basic and acidic residues" evidence="9">
    <location>
        <begin position="1967"/>
        <end position="1987"/>
    </location>
</feature>
<evidence type="ECO:0000256" key="4">
    <source>
        <dbReference type="ARBA" id="ARBA00022722"/>
    </source>
</evidence>
<dbReference type="SUPFAM" id="SSF56672">
    <property type="entry name" value="DNA/RNA polymerases"/>
    <property type="match status" value="1"/>
</dbReference>
<feature type="compositionally biased region" description="Basic and acidic residues" evidence="9">
    <location>
        <begin position="1835"/>
        <end position="1845"/>
    </location>
</feature>
<evidence type="ECO:0000256" key="7">
    <source>
        <dbReference type="ARBA" id="ARBA00022918"/>
    </source>
</evidence>
<feature type="region of interest" description="Disordered" evidence="9">
    <location>
        <begin position="280"/>
        <end position="301"/>
    </location>
</feature>
<dbReference type="EC" id="2.7.7.49" evidence="1"/>
<dbReference type="CDD" id="cd09274">
    <property type="entry name" value="RNase_HI_RT_Ty3"/>
    <property type="match status" value="1"/>
</dbReference>
<feature type="domain" description="CCHC-type" evidence="10">
    <location>
        <begin position="459"/>
        <end position="474"/>
    </location>
</feature>
<dbReference type="SMART" id="SM00343">
    <property type="entry name" value="ZnF_C2HC"/>
    <property type="match status" value="2"/>
</dbReference>
<feature type="compositionally biased region" description="Low complexity" evidence="9">
    <location>
        <begin position="289"/>
        <end position="301"/>
    </location>
</feature>
<dbReference type="InterPro" id="IPR050951">
    <property type="entry name" value="Retrovirus_Pol_polyprotein"/>
</dbReference>